<evidence type="ECO:0000313" key="2">
    <source>
        <dbReference type="EMBL" id="ADE11934.1"/>
    </source>
</evidence>
<dbReference type="SUPFAM" id="SSF75169">
    <property type="entry name" value="DsrEFH-like"/>
    <property type="match status" value="1"/>
</dbReference>
<sequence>MKSNANISDELLNAFVDNELETNEKSEILDVIGRDDALKGRVCELRGLKEMVKHAYHHPPMHEAAAENVMRLRRPQYVQNIRRIAACVLLLLLGGVSGWFIATKSESRNHSYVAYVSRAAHNINSATGQGNIIFQVSTSNPLRLKAVLDEAESLLEASRHENRQLNVEIMANAEGVDLLRADVSPYGKRIGLMQAKYPNLGFLACGQAIRTLRSSGIAVHLLPNTGVASSAAEEINKRLQQGWDYARI</sequence>
<dbReference type="AlphaFoldDB" id="D5CSJ8"/>
<gene>
    <name evidence="2" type="ordered locus">Slit_1701</name>
</gene>
<evidence type="ECO:0000256" key="1">
    <source>
        <dbReference type="SAM" id="Phobius"/>
    </source>
</evidence>
<protein>
    <submittedName>
        <fullName evidence="2">Putative transmembrane anti-sigma factor</fullName>
    </submittedName>
</protein>
<dbReference type="OrthoDB" id="8557943at2"/>
<dbReference type="Gene3D" id="3.40.1260.10">
    <property type="entry name" value="DsrEFH-like"/>
    <property type="match status" value="1"/>
</dbReference>
<evidence type="ECO:0000313" key="3">
    <source>
        <dbReference type="Proteomes" id="UP000001625"/>
    </source>
</evidence>
<accession>D5CSJ8</accession>
<dbReference type="KEGG" id="slt:Slit_1701"/>
<dbReference type="HOGENOM" id="CLU_096825_0_0_4"/>
<dbReference type="Proteomes" id="UP000001625">
    <property type="component" value="Chromosome"/>
</dbReference>
<organism evidence="2 3">
    <name type="scientific">Sideroxydans lithotrophicus (strain ES-1)</name>
    <dbReference type="NCBI Taxonomy" id="580332"/>
    <lineage>
        <taxon>Bacteria</taxon>
        <taxon>Pseudomonadati</taxon>
        <taxon>Pseudomonadota</taxon>
        <taxon>Betaproteobacteria</taxon>
        <taxon>Nitrosomonadales</taxon>
        <taxon>Gallionellaceae</taxon>
        <taxon>Sideroxydans</taxon>
    </lineage>
</organism>
<keyword evidence="1" id="KW-1133">Transmembrane helix</keyword>
<keyword evidence="3" id="KW-1185">Reference proteome</keyword>
<dbReference type="RefSeq" id="WP_013029832.1">
    <property type="nucleotide sequence ID" value="NC_013959.1"/>
</dbReference>
<proteinExistence type="predicted"/>
<feature type="transmembrane region" description="Helical" evidence="1">
    <location>
        <begin position="81"/>
        <end position="102"/>
    </location>
</feature>
<dbReference type="EMBL" id="CP001965">
    <property type="protein sequence ID" value="ADE11934.1"/>
    <property type="molecule type" value="Genomic_DNA"/>
</dbReference>
<dbReference type="STRING" id="580332.Slit_1701"/>
<dbReference type="eggNOG" id="COG1416">
    <property type="taxonomic scope" value="Bacteria"/>
</dbReference>
<dbReference type="eggNOG" id="COG5662">
    <property type="taxonomic scope" value="Bacteria"/>
</dbReference>
<keyword evidence="1" id="KW-0472">Membrane</keyword>
<keyword evidence="1 2" id="KW-0812">Transmembrane</keyword>
<name>D5CSJ8_SIDLE</name>
<reference evidence="2 3" key="1">
    <citation type="submission" date="2010-03" db="EMBL/GenBank/DDBJ databases">
        <title>Complete sequence of Sideroxydans lithotrophicus ES-1.</title>
        <authorList>
            <consortium name="US DOE Joint Genome Institute"/>
            <person name="Lucas S."/>
            <person name="Copeland A."/>
            <person name="Lapidus A."/>
            <person name="Cheng J.-F."/>
            <person name="Bruce D."/>
            <person name="Goodwin L."/>
            <person name="Pitluck S."/>
            <person name="Munk A.C."/>
            <person name="Detter J.C."/>
            <person name="Han C."/>
            <person name="Tapia R."/>
            <person name="Larimer F."/>
            <person name="Land M."/>
            <person name="Hauser L."/>
            <person name="Kyrpides N."/>
            <person name="Ivanova N."/>
            <person name="Emerson D."/>
            <person name="Woyke T."/>
        </authorList>
    </citation>
    <scope>NUCLEOTIDE SEQUENCE [LARGE SCALE GENOMIC DNA]</scope>
    <source>
        <strain evidence="2 3">ES-1</strain>
    </source>
</reference>
<dbReference type="InterPro" id="IPR027396">
    <property type="entry name" value="DsrEFH-like"/>
</dbReference>